<dbReference type="Gene3D" id="2.30.30.40">
    <property type="entry name" value="SH3 Domains"/>
    <property type="match status" value="1"/>
</dbReference>
<sequence>MCKPLYKFLLLMIFCAGLSACSKTGPFSFLKKQSPHDAYAQKLRDAGFAQTAMGSAWLQNAQSIISTPLDIAIPYKETGYFGQEKATGTALRFDAKRGQKLHISITKKPIQNFNIYVDLFSVQTSGQAKRDAYADTSGSGLIYEVKQTGKYILRLQPELLRSGEYTLTITTGPSLGFPVAASGKPHIGSFFGDSRDEGGRQHEGVDIFAPKRTPAIAAANGIITRVTVNNLGGNVVFLHPDDEDYTLYYAHLDEQLVQPGQSVRLGDTVGLVGNTGNARTTPSHLHFGIYTGSGAIDPLAFVDRDIKHPVTVTAPLNLLNATVRTLGENDKIYEMPSTRAAVADNPGVQTALTVNAATDNWYKVTLPNGKLGFISSKSVTGVKTIRSITLKTDQPLYNAPDSLNAPRKKIIVSGRKVNLLAVYKNYNLVDADGETGWIYAGR</sequence>
<dbReference type="InterPro" id="IPR050570">
    <property type="entry name" value="Cell_wall_metabolism_enzyme"/>
</dbReference>
<name>A0A934PWX5_9SPHI</name>
<gene>
    <name evidence="3" type="ORF">I5M19_16340</name>
</gene>
<dbReference type="RefSeq" id="WP_200067427.1">
    <property type="nucleotide sequence ID" value="NZ_JAEHFW010000003.1"/>
</dbReference>
<dbReference type="CDD" id="cd12797">
    <property type="entry name" value="M23_peptidase"/>
    <property type="match status" value="1"/>
</dbReference>
<comment type="caution">
    <text evidence="3">The sequence shown here is derived from an EMBL/GenBank/DDBJ whole genome shotgun (WGS) entry which is preliminary data.</text>
</comment>
<reference evidence="3" key="1">
    <citation type="submission" date="2020-12" db="EMBL/GenBank/DDBJ databases">
        <title>Bacterial novel species Mucilaginibacter sp. SD-g isolated from soil.</title>
        <authorList>
            <person name="Jung H.-Y."/>
        </authorList>
    </citation>
    <scope>NUCLEOTIDE SEQUENCE</scope>
    <source>
        <strain evidence="3">SD-g</strain>
    </source>
</reference>
<protein>
    <submittedName>
        <fullName evidence="3">M23 family metallopeptidase</fullName>
    </submittedName>
</protein>
<dbReference type="InterPro" id="IPR016047">
    <property type="entry name" value="M23ase_b-sheet_dom"/>
</dbReference>
<evidence type="ECO:0000313" key="3">
    <source>
        <dbReference type="EMBL" id="MBK0380895.1"/>
    </source>
</evidence>
<proteinExistence type="predicted"/>
<dbReference type="InterPro" id="IPR011055">
    <property type="entry name" value="Dup_hybrid_motif"/>
</dbReference>
<dbReference type="PANTHER" id="PTHR21666:SF268">
    <property type="entry name" value="PEPTIDASE M23 DOMAIN-CONTAINING PROTEIN"/>
    <property type="match status" value="1"/>
</dbReference>
<evidence type="ECO:0000256" key="1">
    <source>
        <dbReference type="SAM" id="SignalP"/>
    </source>
</evidence>
<dbReference type="Gene3D" id="2.60.120.380">
    <property type="match status" value="1"/>
</dbReference>
<keyword evidence="4" id="KW-1185">Reference proteome</keyword>
<evidence type="ECO:0000259" key="2">
    <source>
        <dbReference type="Pfam" id="PF01551"/>
    </source>
</evidence>
<dbReference type="Proteomes" id="UP000613193">
    <property type="component" value="Unassembled WGS sequence"/>
</dbReference>
<dbReference type="SUPFAM" id="SSF51261">
    <property type="entry name" value="Duplicated hybrid motif"/>
    <property type="match status" value="1"/>
</dbReference>
<evidence type="ECO:0000313" key="4">
    <source>
        <dbReference type="Proteomes" id="UP000613193"/>
    </source>
</evidence>
<organism evidence="3 4">
    <name type="scientific">Mucilaginibacter segetis</name>
    <dbReference type="NCBI Taxonomy" id="2793071"/>
    <lineage>
        <taxon>Bacteria</taxon>
        <taxon>Pseudomonadati</taxon>
        <taxon>Bacteroidota</taxon>
        <taxon>Sphingobacteriia</taxon>
        <taxon>Sphingobacteriales</taxon>
        <taxon>Sphingobacteriaceae</taxon>
        <taxon>Mucilaginibacter</taxon>
    </lineage>
</organism>
<dbReference type="Pfam" id="PF01551">
    <property type="entry name" value="Peptidase_M23"/>
    <property type="match status" value="1"/>
</dbReference>
<feature type="chain" id="PRO_5037910695" evidence="1">
    <location>
        <begin position="21"/>
        <end position="442"/>
    </location>
</feature>
<keyword evidence="1" id="KW-0732">Signal</keyword>
<dbReference type="AlphaFoldDB" id="A0A934PWX5"/>
<dbReference type="PANTHER" id="PTHR21666">
    <property type="entry name" value="PEPTIDASE-RELATED"/>
    <property type="match status" value="1"/>
</dbReference>
<dbReference type="EMBL" id="JAEHFW010000003">
    <property type="protein sequence ID" value="MBK0380895.1"/>
    <property type="molecule type" value="Genomic_DNA"/>
</dbReference>
<dbReference type="Gene3D" id="2.70.70.10">
    <property type="entry name" value="Glucose Permease (Domain IIA)"/>
    <property type="match status" value="1"/>
</dbReference>
<accession>A0A934PWX5</accession>
<dbReference type="PROSITE" id="PS51257">
    <property type="entry name" value="PROKAR_LIPOPROTEIN"/>
    <property type="match status" value="1"/>
</dbReference>
<dbReference type="GO" id="GO:0004222">
    <property type="term" value="F:metalloendopeptidase activity"/>
    <property type="evidence" value="ECO:0007669"/>
    <property type="project" value="TreeGrafter"/>
</dbReference>
<feature type="domain" description="M23ase beta-sheet core" evidence="2">
    <location>
        <begin position="201"/>
        <end position="298"/>
    </location>
</feature>
<feature type="signal peptide" evidence="1">
    <location>
        <begin position="1"/>
        <end position="20"/>
    </location>
</feature>